<evidence type="ECO:0000256" key="1">
    <source>
        <dbReference type="SAM" id="MobiDB-lite"/>
    </source>
</evidence>
<feature type="region of interest" description="Disordered" evidence="1">
    <location>
        <begin position="223"/>
        <end position="264"/>
    </location>
</feature>
<accession>A0A4Y6Q1E9</accession>
<dbReference type="OrthoDB" id="5517340at2"/>
<feature type="compositionally biased region" description="Acidic residues" evidence="1">
    <location>
        <begin position="253"/>
        <end position="264"/>
    </location>
</feature>
<reference evidence="2 3" key="1">
    <citation type="submission" date="2019-06" db="EMBL/GenBank/DDBJ databases">
        <title>Persicimonas caeni gen. nov., sp. nov., a predatory bacterium isolated from solar saltern.</title>
        <authorList>
            <person name="Wang S."/>
        </authorList>
    </citation>
    <scope>NUCLEOTIDE SEQUENCE [LARGE SCALE GENOMIC DNA]</scope>
    <source>
        <strain evidence="2 3">YN101</strain>
    </source>
</reference>
<protein>
    <submittedName>
        <fullName evidence="2">Uncharacterized protein</fullName>
    </submittedName>
</protein>
<feature type="compositionally biased region" description="Basic and acidic residues" evidence="1">
    <location>
        <begin position="223"/>
        <end position="237"/>
    </location>
</feature>
<dbReference type="EMBL" id="CP041186">
    <property type="protein sequence ID" value="QDG54408.1"/>
    <property type="molecule type" value="Genomic_DNA"/>
</dbReference>
<sequence length="264" mass="28717">MAKVSVLVDNRTDTAGAVLAASRVHGAAAAADVANQFAHVDEQMIRALLMSLEELLEGVTAKMRESEVSYAGERGETSRLREERDELHAELSDVYLQVRSLVEGSAGSRATADFGIDGGMPHTFKALVETSHNAVERLRTAQNVGRGPLGVLFDADKFADALEGPMTSARAVLERMRSEAREDELAMLERDQTVEEWERVYRGVALILQGFFTIAGRPELAERVRPTERRATGRDVQPDGGGDPQPEPVVEPDPVEPEPAADEA</sequence>
<evidence type="ECO:0000313" key="3">
    <source>
        <dbReference type="Proteomes" id="UP000315995"/>
    </source>
</evidence>
<dbReference type="RefSeq" id="WP_141200852.1">
    <property type="nucleotide sequence ID" value="NZ_CP041186.1"/>
</dbReference>
<dbReference type="Proteomes" id="UP000315995">
    <property type="component" value="Chromosome"/>
</dbReference>
<accession>A0A5B8YIZ9</accession>
<keyword evidence="3" id="KW-1185">Reference proteome</keyword>
<organism evidence="2 3">
    <name type="scientific">Persicimonas caeni</name>
    <dbReference type="NCBI Taxonomy" id="2292766"/>
    <lineage>
        <taxon>Bacteria</taxon>
        <taxon>Deltaproteobacteria</taxon>
        <taxon>Bradymonadales</taxon>
        <taxon>Bradymonadaceae</taxon>
        <taxon>Persicimonas</taxon>
    </lineage>
</organism>
<gene>
    <name evidence="2" type="ORF">FIV42_27780</name>
</gene>
<proteinExistence type="predicted"/>
<name>A0A4Y6Q1E9_PERCE</name>
<dbReference type="AlphaFoldDB" id="A0A4Y6Q1E9"/>
<evidence type="ECO:0000313" key="2">
    <source>
        <dbReference type="EMBL" id="QDG54408.1"/>
    </source>
</evidence>